<organism evidence="1 2">
    <name type="scientific">Amycolatopsis minnesotensis</name>
    <dbReference type="NCBI Taxonomy" id="337894"/>
    <lineage>
        <taxon>Bacteria</taxon>
        <taxon>Bacillati</taxon>
        <taxon>Actinomycetota</taxon>
        <taxon>Actinomycetes</taxon>
        <taxon>Pseudonocardiales</taxon>
        <taxon>Pseudonocardiaceae</taxon>
        <taxon>Amycolatopsis</taxon>
    </lineage>
</organism>
<name>A0ABN2QWX5_9PSEU</name>
<evidence type="ECO:0000313" key="1">
    <source>
        <dbReference type="EMBL" id="GAA1959552.1"/>
    </source>
</evidence>
<dbReference type="EMBL" id="BAAANN010000011">
    <property type="protein sequence ID" value="GAA1959552.1"/>
    <property type="molecule type" value="Genomic_DNA"/>
</dbReference>
<gene>
    <name evidence="1" type="ORF">GCM10009754_32590</name>
</gene>
<reference evidence="1 2" key="1">
    <citation type="journal article" date="2019" name="Int. J. Syst. Evol. Microbiol.">
        <title>The Global Catalogue of Microorganisms (GCM) 10K type strain sequencing project: providing services to taxonomists for standard genome sequencing and annotation.</title>
        <authorList>
            <consortium name="The Broad Institute Genomics Platform"/>
            <consortium name="The Broad Institute Genome Sequencing Center for Infectious Disease"/>
            <person name="Wu L."/>
            <person name="Ma J."/>
        </authorList>
    </citation>
    <scope>NUCLEOTIDE SEQUENCE [LARGE SCALE GENOMIC DNA]</scope>
    <source>
        <strain evidence="1 2">JCM 14545</strain>
    </source>
</reference>
<evidence type="ECO:0000313" key="2">
    <source>
        <dbReference type="Proteomes" id="UP001501116"/>
    </source>
</evidence>
<proteinExistence type="predicted"/>
<accession>A0ABN2QWX5</accession>
<comment type="caution">
    <text evidence="1">The sequence shown here is derived from an EMBL/GenBank/DDBJ whole genome shotgun (WGS) entry which is preliminary data.</text>
</comment>
<dbReference type="RefSeq" id="WP_344418519.1">
    <property type="nucleotide sequence ID" value="NZ_BAAANN010000011.1"/>
</dbReference>
<sequence length="162" mass="17846">MDTSHLAEAQLTLRLTILDATHAVFPASCTVHGAHTILDQTPLPPSPAPHGHLMTCGAWIDGVDRTRTDDYFDSLKTWWTEHGWTDITDDRPTGPVIAASSSACRVTVEATPAGRIALTASTSITYEAAPFSVPDIATMTHAPRTRETRRRQLGRRFWKKKN</sequence>
<keyword evidence="2" id="KW-1185">Reference proteome</keyword>
<protein>
    <submittedName>
        <fullName evidence="1">Uncharacterized protein</fullName>
    </submittedName>
</protein>
<dbReference type="Proteomes" id="UP001501116">
    <property type="component" value="Unassembled WGS sequence"/>
</dbReference>